<feature type="short sequence motif" description="HXTX 1" evidence="2">
    <location>
        <begin position="49"/>
        <end position="52"/>
    </location>
</feature>
<dbReference type="RefSeq" id="WP_046561932.1">
    <property type="nucleotide sequence ID" value="NZ_CP010975.1"/>
</dbReference>
<dbReference type="EC" id="3.1.4.58" evidence="2"/>
<dbReference type="InterPro" id="IPR014051">
    <property type="entry name" value="Phosphoesterase_HXTX"/>
</dbReference>
<evidence type="ECO:0000259" key="3">
    <source>
        <dbReference type="Pfam" id="PF02834"/>
    </source>
</evidence>
<organism evidence="4 5">
    <name type="scientific">Kangiella geojedonensis</name>
    <dbReference type="NCBI Taxonomy" id="914150"/>
    <lineage>
        <taxon>Bacteria</taxon>
        <taxon>Pseudomonadati</taxon>
        <taxon>Pseudomonadota</taxon>
        <taxon>Gammaproteobacteria</taxon>
        <taxon>Kangiellales</taxon>
        <taxon>Kangiellaceae</taxon>
        <taxon>Kangiella</taxon>
    </lineage>
</organism>
<dbReference type="InterPro" id="IPR009097">
    <property type="entry name" value="Cyclic_Pdiesterase"/>
</dbReference>
<name>A0A0F6TSM3_9GAMM</name>
<dbReference type="NCBIfam" id="TIGR02258">
    <property type="entry name" value="2_5_ligase"/>
    <property type="match status" value="1"/>
</dbReference>
<accession>A0A0F6TSM3</accession>
<dbReference type="SUPFAM" id="SSF55144">
    <property type="entry name" value="LigT-like"/>
    <property type="match status" value="1"/>
</dbReference>
<gene>
    <name evidence="4" type="ORF">TQ33_1994</name>
</gene>
<dbReference type="HOGENOM" id="CLU_081251_2_1_6"/>
<feature type="short sequence motif" description="HXTX 2" evidence="2">
    <location>
        <begin position="133"/>
        <end position="136"/>
    </location>
</feature>
<dbReference type="InterPro" id="IPR004175">
    <property type="entry name" value="RNA_CPDase"/>
</dbReference>
<dbReference type="GO" id="GO:0008664">
    <property type="term" value="F:RNA 2',3'-cyclic 3'-phosphodiesterase activity"/>
    <property type="evidence" value="ECO:0007669"/>
    <property type="project" value="UniProtKB-EC"/>
</dbReference>
<dbReference type="GO" id="GO:0004113">
    <property type="term" value="F:2',3'-cyclic-nucleotide 3'-phosphodiesterase activity"/>
    <property type="evidence" value="ECO:0007669"/>
    <property type="project" value="InterPro"/>
</dbReference>
<dbReference type="STRING" id="914150.TQ33_1994"/>
<evidence type="ECO:0000313" key="5">
    <source>
        <dbReference type="Proteomes" id="UP000034071"/>
    </source>
</evidence>
<proteinExistence type="inferred from homology"/>
<reference evidence="4 5" key="1">
    <citation type="submission" date="2015-02" db="EMBL/GenBank/DDBJ databases">
        <title>Complete genome sequence of Kangiella geojedonensis strain YCS-5T.</title>
        <authorList>
            <person name="Kim K.M."/>
        </authorList>
    </citation>
    <scope>NUCLEOTIDE SEQUENCE [LARGE SCALE GENOMIC DNA]</scope>
    <source>
        <strain evidence="4 5">YCS-5</strain>
    </source>
</reference>
<dbReference type="KEGG" id="kge:TQ33_1994"/>
<dbReference type="OrthoDB" id="7061261at2"/>
<feature type="active site" description="Proton donor" evidence="2">
    <location>
        <position position="49"/>
    </location>
</feature>
<evidence type="ECO:0000256" key="1">
    <source>
        <dbReference type="ARBA" id="ARBA00022801"/>
    </source>
</evidence>
<feature type="active site" description="Proton acceptor" evidence="2">
    <location>
        <position position="133"/>
    </location>
</feature>
<evidence type="ECO:0000313" key="4">
    <source>
        <dbReference type="EMBL" id="AKE52925.1"/>
    </source>
</evidence>
<feature type="domain" description="Phosphoesterase HXTX" evidence="3">
    <location>
        <begin position="18"/>
        <end position="89"/>
    </location>
</feature>
<comment type="function">
    <text evidence="2">Hydrolyzes RNA 2',3'-cyclic phosphodiester to an RNA 2'-phosphomonoester.</text>
</comment>
<sequence>MSSITNSVKKKARLFFAIELSQELKNQLEVLQQSNPVFVGRPVKPHNFHITLQFLGSVEHQLIHDLIDCVEIPGIKPFLGSIEHYAYYPKNEIGCVEVQKGKQRLSALKSHLSRCLANEGLYFAKDKHSFRPHITLYRECQPLGDIQQVLNLEFKVERFCLMESIQNDKGVYYEVLEEWSVYEPSIKEQFFGIKD</sequence>
<dbReference type="PANTHER" id="PTHR35561:SF1">
    <property type="entry name" value="RNA 2',3'-CYCLIC PHOSPHODIESTERASE"/>
    <property type="match status" value="1"/>
</dbReference>
<dbReference type="PANTHER" id="PTHR35561">
    <property type="entry name" value="RNA 2',3'-CYCLIC PHOSPHODIESTERASE"/>
    <property type="match status" value="1"/>
</dbReference>
<keyword evidence="5" id="KW-1185">Reference proteome</keyword>
<keyword evidence="1 2" id="KW-0378">Hydrolase</keyword>
<dbReference type="Proteomes" id="UP000034071">
    <property type="component" value="Chromosome"/>
</dbReference>
<dbReference type="GO" id="GO:0016874">
    <property type="term" value="F:ligase activity"/>
    <property type="evidence" value="ECO:0007669"/>
    <property type="project" value="UniProtKB-KW"/>
</dbReference>
<evidence type="ECO:0000256" key="2">
    <source>
        <dbReference type="HAMAP-Rule" id="MF_01940"/>
    </source>
</evidence>
<dbReference type="HAMAP" id="MF_01940">
    <property type="entry name" value="RNA_CPDase"/>
    <property type="match status" value="1"/>
</dbReference>
<comment type="similarity">
    <text evidence="2">Belongs to the 2H phosphoesterase superfamily. ThpR family.</text>
</comment>
<keyword evidence="4" id="KW-0436">Ligase</keyword>
<dbReference type="Gene3D" id="3.90.1140.10">
    <property type="entry name" value="Cyclic phosphodiesterase"/>
    <property type="match status" value="1"/>
</dbReference>
<dbReference type="EMBL" id="CP010975">
    <property type="protein sequence ID" value="AKE52925.1"/>
    <property type="molecule type" value="Genomic_DNA"/>
</dbReference>
<dbReference type="AlphaFoldDB" id="A0A0F6TSM3"/>
<comment type="catalytic activity">
    <reaction evidence="2">
        <text>a 3'-end 2',3'-cyclophospho-ribonucleotide-RNA + H2O = a 3'-end 2'-phospho-ribonucleotide-RNA + H(+)</text>
        <dbReference type="Rhea" id="RHEA:11828"/>
        <dbReference type="Rhea" id="RHEA-COMP:10464"/>
        <dbReference type="Rhea" id="RHEA-COMP:17353"/>
        <dbReference type="ChEBI" id="CHEBI:15377"/>
        <dbReference type="ChEBI" id="CHEBI:15378"/>
        <dbReference type="ChEBI" id="CHEBI:83064"/>
        <dbReference type="ChEBI" id="CHEBI:173113"/>
        <dbReference type="EC" id="3.1.4.58"/>
    </reaction>
</comment>
<protein>
    <recommendedName>
        <fullName evidence="2">RNA 2',3'-cyclic phosphodiesterase</fullName>
        <shortName evidence="2">RNA 2',3'-CPDase</shortName>
        <ecNumber evidence="2">3.1.4.58</ecNumber>
    </recommendedName>
</protein>
<dbReference type="Pfam" id="PF02834">
    <property type="entry name" value="LigT_PEase"/>
    <property type="match status" value="1"/>
</dbReference>